<organism evidence="2 3">
    <name type="scientific">Panicum virgatum</name>
    <name type="common">Blackwell switchgrass</name>
    <dbReference type="NCBI Taxonomy" id="38727"/>
    <lineage>
        <taxon>Eukaryota</taxon>
        <taxon>Viridiplantae</taxon>
        <taxon>Streptophyta</taxon>
        <taxon>Embryophyta</taxon>
        <taxon>Tracheophyta</taxon>
        <taxon>Spermatophyta</taxon>
        <taxon>Magnoliopsida</taxon>
        <taxon>Liliopsida</taxon>
        <taxon>Poales</taxon>
        <taxon>Poaceae</taxon>
        <taxon>PACMAD clade</taxon>
        <taxon>Panicoideae</taxon>
        <taxon>Panicodae</taxon>
        <taxon>Paniceae</taxon>
        <taxon>Panicinae</taxon>
        <taxon>Panicum</taxon>
        <taxon>Panicum sect. Hiantes</taxon>
    </lineage>
</organism>
<reference evidence="2" key="1">
    <citation type="submission" date="2020-05" db="EMBL/GenBank/DDBJ databases">
        <title>WGS assembly of Panicum virgatum.</title>
        <authorList>
            <person name="Lovell J.T."/>
            <person name="Jenkins J."/>
            <person name="Shu S."/>
            <person name="Juenger T.E."/>
            <person name="Schmutz J."/>
        </authorList>
    </citation>
    <scope>NUCLEOTIDE SEQUENCE</scope>
    <source>
        <strain evidence="2">AP13</strain>
    </source>
</reference>
<accession>A0A8T0V1N5</accession>
<feature type="compositionally biased region" description="Low complexity" evidence="1">
    <location>
        <begin position="113"/>
        <end position="123"/>
    </location>
</feature>
<dbReference type="Proteomes" id="UP000823388">
    <property type="component" value="Chromosome 3K"/>
</dbReference>
<dbReference type="AlphaFoldDB" id="A0A8T0V1N5"/>
<evidence type="ECO:0000313" key="3">
    <source>
        <dbReference type="Proteomes" id="UP000823388"/>
    </source>
</evidence>
<comment type="caution">
    <text evidence="2">The sequence shown here is derived from an EMBL/GenBank/DDBJ whole genome shotgun (WGS) entry which is preliminary data.</text>
</comment>
<feature type="compositionally biased region" description="Basic and acidic residues" evidence="1">
    <location>
        <begin position="29"/>
        <end position="49"/>
    </location>
</feature>
<evidence type="ECO:0000256" key="1">
    <source>
        <dbReference type="SAM" id="MobiDB-lite"/>
    </source>
</evidence>
<sequence>MKEGEMLRKRMDRPAGEKCKHSAPPQCRADSDGREGEREREREREREMADLMRGAMHVWKRQGGRFLSLPFPPRIDEARPSQRGAGAAAAPPSARVPSREKVKGGGGEKASYCSSSSPLCRPLSPRKRNMAPHPNGERPRGENRAERQGGKACRTRSIGARSGMRPGFGGRSEDKTKRKSHRSKHQNLQINICISTLDRIRKFSKTNPEDKEQRS</sequence>
<feature type="compositionally biased region" description="Basic and acidic residues" evidence="1">
    <location>
        <begin position="135"/>
        <end position="149"/>
    </location>
</feature>
<evidence type="ECO:0000313" key="2">
    <source>
        <dbReference type="EMBL" id="KAG2626863.1"/>
    </source>
</evidence>
<feature type="region of interest" description="Disordered" evidence="1">
    <location>
        <begin position="1"/>
        <end position="49"/>
    </location>
</feature>
<feature type="compositionally biased region" description="Low complexity" evidence="1">
    <location>
        <begin position="81"/>
        <end position="96"/>
    </location>
</feature>
<feature type="compositionally biased region" description="Basic and acidic residues" evidence="1">
    <location>
        <begin position="1"/>
        <end position="20"/>
    </location>
</feature>
<proteinExistence type="predicted"/>
<keyword evidence="3" id="KW-1185">Reference proteome</keyword>
<protein>
    <submittedName>
        <fullName evidence="2">Uncharacterized protein</fullName>
    </submittedName>
</protein>
<name>A0A8T0V1N5_PANVG</name>
<feature type="region of interest" description="Disordered" evidence="1">
    <location>
        <begin position="64"/>
        <end position="188"/>
    </location>
</feature>
<dbReference type="EMBL" id="CM029041">
    <property type="protein sequence ID" value="KAG2626863.1"/>
    <property type="molecule type" value="Genomic_DNA"/>
</dbReference>
<gene>
    <name evidence="2" type="ORF">PVAP13_3KG483886</name>
</gene>